<accession>A0AA48GTN7</accession>
<dbReference type="SUPFAM" id="SSF160240">
    <property type="entry name" value="Cation efflux protein cytoplasmic domain-like"/>
    <property type="match status" value="1"/>
</dbReference>
<evidence type="ECO:0000259" key="9">
    <source>
        <dbReference type="Pfam" id="PF16916"/>
    </source>
</evidence>
<dbReference type="Pfam" id="PF16916">
    <property type="entry name" value="ZT_dimer"/>
    <property type="match status" value="1"/>
</dbReference>
<dbReference type="Pfam" id="PF01545">
    <property type="entry name" value="Cation_efflux"/>
    <property type="match status" value="1"/>
</dbReference>
<keyword evidence="5 7" id="KW-1133">Transmembrane helix</keyword>
<dbReference type="InterPro" id="IPR002524">
    <property type="entry name" value="Cation_efflux"/>
</dbReference>
<evidence type="ECO:0000256" key="5">
    <source>
        <dbReference type="ARBA" id="ARBA00022989"/>
    </source>
</evidence>
<feature type="domain" description="Cation efflux protein transmembrane" evidence="8">
    <location>
        <begin position="16"/>
        <end position="208"/>
    </location>
</feature>
<dbReference type="InterPro" id="IPR036837">
    <property type="entry name" value="Cation_efflux_CTD_sf"/>
</dbReference>
<dbReference type="GO" id="GO:0015341">
    <property type="term" value="F:zinc efflux antiporter activity"/>
    <property type="evidence" value="ECO:0007669"/>
    <property type="project" value="TreeGrafter"/>
</dbReference>
<evidence type="ECO:0000259" key="8">
    <source>
        <dbReference type="Pfam" id="PF01545"/>
    </source>
</evidence>
<feature type="transmembrane region" description="Helical" evidence="7">
    <location>
        <begin position="12"/>
        <end position="32"/>
    </location>
</feature>
<sequence length="328" mass="35349">MSEEASQRQRIRVSALSIGAGTFILGMKYYAFHISHSAALNSDAIESVVNVVAAVFALGAVIFAGKPADRDHPYGHGKIEHFSAAFEGGMISLAAVLIWYEAIKALIEKPALEHLGKGLAINFGAGLLNGALGLYLIHQGKKQRSTALEADGHHVMSDFWTTCGLGAALVLVTFTGLTWLDPAIAMAVGSLLAWTGYKLVRSSSAALLDTEDPQLLSQLVEVINRVRPQEVLAIHEMRTLRSGRYVHVDIHVVLPEFFHIARSHDLAEAFGQRVIQEAGLEGELHTHVDPCQRALCAQCPIADCPIRREAQRKSAPISLDTAVAAGPI</sequence>
<keyword evidence="4 7" id="KW-0812">Transmembrane</keyword>
<gene>
    <name evidence="10" type="ORF">METESE_23700</name>
</gene>
<dbReference type="GO" id="GO:0005886">
    <property type="term" value="C:plasma membrane"/>
    <property type="evidence" value="ECO:0007669"/>
    <property type="project" value="TreeGrafter"/>
</dbReference>
<dbReference type="KEGG" id="msea:METESE_23700"/>
<dbReference type="AlphaFoldDB" id="A0AA48GTN7"/>
<keyword evidence="11" id="KW-1185">Reference proteome</keyword>
<evidence type="ECO:0000313" key="10">
    <source>
        <dbReference type="EMBL" id="BDU77412.1"/>
    </source>
</evidence>
<proteinExistence type="inferred from homology"/>
<dbReference type="RefSeq" id="WP_243335795.1">
    <property type="nucleotide sequence ID" value="NZ_AP027081.1"/>
</dbReference>
<feature type="transmembrane region" description="Helical" evidence="7">
    <location>
        <begin position="159"/>
        <end position="177"/>
    </location>
</feature>
<comment type="subcellular location">
    <subcellularLocation>
        <location evidence="1">Membrane</location>
        <topology evidence="1">Multi-pass membrane protein</topology>
    </subcellularLocation>
</comment>
<evidence type="ECO:0000256" key="1">
    <source>
        <dbReference type="ARBA" id="ARBA00004141"/>
    </source>
</evidence>
<dbReference type="Proteomes" id="UP001228113">
    <property type="component" value="Chromosome"/>
</dbReference>
<evidence type="ECO:0000256" key="7">
    <source>
        <dbReference type="SAM" id="Phobius"/>
    </source>
</evidence>
<dbReference type="PANTHER" id="PTHR43840">
    <property type="entry name" value="MITOCHONDRIAL METAL TRANSPORTER 1-RELATED"/>
    <property type="match status" value="1"/>
</dbReference>
<dbReference type="SUPFAM" id="SSF161111">
    <property type="entry name" value="Cation efflux protein transmembrane domain-like"/>
    <property type="match status" value="1"/>
</dbReference>
<feature type="domain" description="Cation efflux protein cytoplasmic" evidence="9">
    <location>
        <begin position="215"/>
        <end position="291"/>
    </location>
</feature>
<evidence type="ECO:0000313" key="11">
    <source>
        <dbReference type="Proteomes" id="UP001228113"/>
    </source>
</evidence>
<dbReference type="InterPro" id="IPR027469">
    <property type="entry name" value="Cation_efflux_TMD_sf"/>
</dbReference>
<feature type="transmembrane region" description="Helical" evidence="7">
    <location>
        <begin position="85"/>
        <end position="107"/>
    </location>
</feature>
<keyword evidence="6 7" id="KW-0472">Membrane</keyword>
<dbReference type="InterPro" id="IPR027470">
    <property type="entry name" value="Cation_efflux_CTD"/>
</dbReference>
<keyword evidence="3" id="KW-0813">Transport</keyword>
<dbReference type="GO" id="GO:0015086">
    <property type="term" value="F:cadmium ion transmembrane transporter activity"/>
    <property type="evidence" value="ECO:0007669"/>
    <property type="project" value="TreeGrafter"/>
</dbReference>
<dbReference type="Gene3D" id="1.20.1510.10">
    <property type="entry name" value="Cation efflux protein transmembrane domain"/>
    <property type="match status" value="1"/>
</dbReference>
<dbReference type="GO" id="GO:0015093">
    <property type="term" value="F:ferrous iron transmembrane transporter activity"/>
    <property type="evidence" value="ECO:0007669"/>
    <property type="project" value="TreeGrafter"/>
</dbReference>
<evidence type="ECO:0000256" key="6">
    <source>
        <dbReference type="ARBA" id="ARBA00023136"/>
    </source>
</evidence>
<dbReference type="PANTHER" id="PTHR43840:SF15">
    <property type="entry name" value="MITOCHONDRIAL METAL TRANSPORTER 1-RELATED"/>
    <property type="match status" value="1"/>
</dbReference>
<dbReference type="NCBIfam" id="TIGR01297">
    <property type="entry name" value="CDF"/>
    <property type="match status" value="1"/>
</dbReference>
<name>A0AA48GTN7_9BACT</name>
<evidence type="ECO:0000256" key="3">
    <source>
        <dbReference type="ARBA" id="ARBA00022448"/>
    </source>
</evidence>
<dbReference type="Gene3D" id="3.30.70.1350">
    <property type="entry name" value="Cation efflux protein, cytoplasmic domain"/>
    <property type="match status" value="1"/>
</dbReference>
<feature type="transmembrane region" description="Helical" evidence="7">
    <location>
        <begin position="44"/>
        <end position="64"/>
    </location>
</feature>
<dbReference type="EMBL" id="AP027081">
    <property type="protein sequence ID" value="BDU77412.1"/>
    <property type="molecule type" value="Genomic_DNA"/>
</dbReference>
<protein>
    <submittedName>
        <fullName evidence="10">Cation transporter</fullName>
    </submittedName>
</protein>
<dbReference type="GO" id="GO:0006882">
    <property type="term" value="P:intracellular zinc ion homeostasis"/>
    <property type="evidence" value="ECO:0007669"/>
    <property type="project" value="TreeGrafter"/>
</dbReference>
<dbReference type="InterPro" id="IPR050291">
    <property type="entry name" value="CDF_Transporter"/>
</dbReference>
<organism evidence="10 11">
    <name type="scientific">Mesoterricola sediminis</name>
    <dbReference type="NCBI Taxonomy" id="2927980"/>
    <lineage>
        <taxon>Bacteria</taxon>
        <taxon>Pseudomonadati</taxon>
        <taxon>Acidobacteriota</taxon>
        <taxon>Holophagae</taxon>
        <taxon>Holophagales</taxon>
        <taxon>Holophagaceae</taxon>
        <taxon>Mesoterricola</taxon>
    </lineage>
</organism>
<feature type="transmembrane region" description="Helical" evidence="7">
    <location>
        <begin position="119"/>
        <end position="138"/>
    </location>
</feature>
<dbReference type="InterPro" id="IPR058533">
    <property type="entry name" value="Cation_efflux_TM"/>
</dbReference>
<comment type="similarity">
    <text evidence="2">Belongs to the cation diffusion facilitator (CDF) transporter (TC 2.A.4) family.</text>
</comment>
<evidence type="ECO:0000256" key="4">
    <source>
        <dbReference type="ARBA" id="ARBA00022692"/>
    </source>
</evidence>
<reference evidence="10" key="1">
    <citation type="journal article" date="2023" name="Int. J. Syst. Evol. Microbiol.">
        <title>Mesoterricola silvestris gen. nov., sp. nov., Mesoterricola sediminis sp. nov., Geothrix oryzae sp. nov., Geothrix edaphica sp. nov., Geothrix rubra sp. nov., and Geothrix limicola sp. nov., six novel members of Acidobacteriota isolated from soils.</title>
        <authorList>
            <person name="Itoh H."/>
            <person name="Sugisawa Y."/>
            <person name="Mise K."/>
            <person name="Xu Z."/>
            <person name="Kuniyasu M."/>
            <person name="Ushijima N."/>
            <person name="Kawano K."/>
            <person name="Kobayashi E."/>
            <person name="Shiratori Y."/>
            <person name="Masuda Y."/>
            <person name="Senoo K."/>
        </authorList>
    </citation>
    <scope>NUCLEOTIDE SEQUENCE</scope>
    <source>
        <strain evidence="10">W786</strain>
    </source>
</reference>
<evidence type="ECO:0000256" key="2">
    <source>
        <dbReference type="ARBA" id="ARBA00008114"/>
    </source>
</evidence>